<organism evidence="3">
    <name type="scientific">Pfiesteria piscicida</name>
    <name type="common">Phantom dinoflagellate</name>
    <dbReference type="NCBI Taxonomy" id="71001"/>
    <lineage>
        <taxon>Eukaryota</taxon>
        <taxon>Sar</taxon>
        <taxon>Alveolata</taxon>
        <taxon>Dinophyceae</taxon>
        <taxon>Peridiniales</taxon>
        <taxon>Pfiesteriaceae</taxon>
        <taxon>Pfiesteria</taxon>
    </lineage>
</organism>
<evidence type="ECO:0000313" key="3">
    <source>
        <dbReference type="EMBL" id="ACU45011.1"/>
    </source>
</evidence>
<evidence type="ECO:0000259" key="2">
    <source>
        <dbReference type="Pfam" id="PF13649"/>
    </source>
</evidence>
<protein>
    <submittedName>
        <fullName evidence="3">Methyltransferase domain-containing protein-like</fullName>
    </submittedName>
</protein>
<feature type="non-terminal residue" evidence="3">
    <location>
        <position position="1"/>
    </location>
</feature>
<dbReference type="AlphaFoldDB" id="E8Z6D1"/>
<reference evidence="3" key="1">
    <citation type="submission" date="2008-12" db="EMBL/GenBank/DDBJ databases">
        <authorList>
            <person name="Zhang H."/>
            <person name="Lin S."/>
        </authorList>
    </citation>
    <scope>NUCLEOTIDE SEQUENCE</scope>
    <source>
        <strain evidence="3">CCMP1831</strain>
    </source>
</reference>
<keyword evidence="1" id="KW-0472">Membrane</keyword>
<dbReference type="SUPFAM" id="SSF53335">
    <property type="entry name" value="S-adenosyl-L-methionine-dependent methyltransferases"/>
    <property type="match status" value="1"/>
</dbReference>
<name>E8Z6D1_PFIPI</name>
<dbReference type="InterPro" id="IPR041698">
    <property type="entry name" value="Methyltransf_25"/>
</dbReference>
<keyword evidence="3" id="KW-0489">Methyltransferase</keyword>
<feature type="domain" description="Methyltransferase" evidence="2">
    <location>
        <begin position="119"/>
        <end position="166"/>
    </location>
</feature>
<reference evidence="3" key="2">
    <citation type="book" date="2010" name="PROCEEDINGS OF 13TH INTERNATIONAL CONFERENCE ON HARMFUL ALGAE" publisher="International Society For The Study of Harmful Algae" city="Hong Kong, China">
        <title>Dinoflagellate meta-transcriptomics enabled by spliced leader.</title>
        <editorList>
            <person name="Unknown A."/>
        </editorList>
        <authorList>
            <person name="Lin S."/>
            <person name="Zhang H."/>
        </authorList>
    </citation>
    <scope>NUCLEOTIDE SEQUENCE</scope>
    <source>
        <strain evidence="3">CCMP1831</strain>
    </source>
</reference>
<evidence type="ECO:0000256" key="1">
    <source>
        <dbReference type="SAM" id="Phobius"/>
    </source>
</evidence>
<feature type="transmembrane region" description="Helical" evidence="1">
    <location>
        <begin position="30"/>
        <end position="49"/>
    </location>
</feature>
<sequence>SVCSGGTLVVCPLAMATTSGFRLLFQQGKWYHYLGGVTVTVGANLGFLYGMGRCYRWWFEDDLRTSRAFRDHYGQPTEAQRLHVFRCAAKDWDRTIGMVERACADNHRKEWLPKARGDVLEVAMGTGRCMEMIATSKDVRSYVGIDVLEEMLEVAREKLSGLQIPARVEKVRIG</sequence>
<accession>E8Z6D1</accession>
<dbReference type="Pfam" id="PF13649">
    <property type="entry name" value="Methyltransf_25"/>
    <property type="match status" value="1"/>
</dbReference>
<dbReference type="EMBL" id="FJ599958">
    <property type="protein sequence ID" value="ACU45011.1"/>
    <property type="molecule type" value="mRNA"/>
</dbReference>
<keyword evidence="1" id="KW-0812">Transmembrane</keyword>
<dbReference type="Gene3D" id="3.40.50.150">
    <property type="entry name" value="Vaccinia Virus protein VP39"/>
    <property type="match status" value="1"/>
</dbReference>
<dbReference type="GO" id="GO:0008168">
    <property type="term" value="F:methyltransferase activity"/>
    <property type="evidence" value="ECO:0007669"/>
    <property type="project" value="UniProtKB-KW"/>
</dbReference>
<keyword evidence="3" id="KW-0808">Transferase</keyword>
<dbReference type="GO" id="GO:0032259">
    <property type="term" value="P:methylation"/>
    <property type="evidence" value="ECO:0007669"/>
    <property type="project" value="UniProtKB-KW"/>
</dbReference>
<proteinExistence type="evidence at transcript level"/>
<keyword evidence="1" id="KW-1133">Transmembrane helix</keyword>
<dbReference type="InterPro" id="IPR029063">
    <property type="entry name" value="SAM-dependent_MTases_sf"/>
</dbReference>
<feature type="non-terminal residue" evidence="3">
    <location>
        <position position="174"/>
    </location>
</feature>